<feature type="region of interest" description="Disordered" evidence="1">
    <location>
        <begin position="344"/>
        <end position="368"/>
    </location>
</feature>
<name>A0AAD7W7K6_9TELE</name>
<evidence type="ECO:0000313" key="3">
    <source>
        <dbReference type="Proteomes" id="UP001221898"/>
    </source>
</evidence>
<comment type="caution">
    <text evidence="2">The sequence shown here is derived from an EMBL/GenBank/DDBJ whole genome shotgun (WGS) entry which is preliminary data.</text>
</comment>
<feature type="region of interest" description="Disordered" evidence="1">
    <location>
        <begin position="177"/>
        <end position="196"/>
    </location>
</feature>
<feature type="compositionally biased region" description="Low complexity" evidence="1">
    <location>
        <begin position="183"/>
        <end position="195"/>
    </location>
</feature>
<gene>
    <name evidence="2" type="ORF">AAFF_G00159880</name>
</gene>
<dbReference type="EMBL" id="JAINUG010000216">
    <property type="protein sequence ID" value="KAJ8387176.1"/>
    <property type="molecule type" value="Genomic_DNA"/>
</dbReference>
<evidence type="ECO:0000256" key="1">
    <source>
        <dbReference type="SAM" id="MobiDB-lite"/>
    </source>
</evidence>
<accession>A0AAD7W7K6</accession>
<dbReference type="AlphaFoldDB" id="A0AAD7W7K6"/>
<sequence>MAVAYRVVVSSLNHYSSVVIDRRTQHAVHYCTGPCELLTHGLDCTVDHRSACAQFLDATVIPMPVITGRPLAAHSLFGKFAALGNRGFLVSGAEVMMEECYQALQGISRARKSPNVQAFSSSLKDITEEAINLASGKVKEFSHERDRFSPGHSLLRKGRKVRPDSLLSRFFAGNEENPSHFGLPSSEDPLSPEPSTGEATAAFHLNRVAEEGLVARILEKAKTEGGAPGQDMRACLEILLCCSEDLRRCTNIIRQCCICRKSAGDTSDYGRTEIAYRSAMARLSGYLKKLPFWFGVEQGQYWRQEQGDLAELLRSLQQQQQSNLSSFVGDELPSRYEDVVLDEPTGKAEPTPNLLAPLSPAASPTSWAPRQGKVTATILLNHSNSLSFMSSTVLTMKKPPAITAPKERLCIEEKVDVADGGVGGEGMFSRAFVEVSKENVPKPGATNYLLRPVADEMQVPTSLEPMAWGRDSRDDSEEIDKLLMDFERLSRSIAKVKGLELRNGSQQASAPHQRPVCESGNWSPGGPPRPQSQMRQDPGQRASASCKEVDGALLQRILDSIESLAQELVESGAGGAGRARPLSRDGEVMRILRGTLTTPVEPVAGEGPDSDHTSGTGPLAVFDPVPTRDCSSTLLIQQTPEVIIRGAGPPGGVYDCMLPPHFEKSFVPAQSAQSAPQVRAGDSVGVGTLRVSVILHQSC</sequence>
<dbReference type="Proteomes" id="UP001221898">
    <property type="component" value="Unassembled WGS sequence"/>
</dbReference>
<proteinExistence type="predicted"/>
<reference evidence="2" key="1">
    <citation type="journal article" date="2023" name="Science">
        <title>Genome structures resolve the early diversification of teleost fishes.</title>
        <authorList>
            <person name="Parey E."/>
            <person name="Louis A."/>
            <person name="Montfort J."/>
            <person name="Bouchez O."/>
            <person name="Roques C."/>
            <person name="Iampietro C."/>
            <person name="Lluch J."/>
            <person name="Castinel A."/>
            <person name="Donnadieu C."/>
            <person name="Desvignes T."/>
            <person name="Floi Bucao C."/>
            <person name="Jouanno E."/>
            <person name="Wen M."/>
            <person name="Mejri S."/>
            <person name="Dirks R."/>
            <person name="Jansen H."/>
            <person name="Henkel C."/>
            <person name="Chen W.J."/>
            <person name="Zahm M."/>
            <person name="Cabau C."/>
            <person name="Klopp C."/>
            <person name="Thompson A.W."/>
            <person name="Robinson-Rechavi M."/>
            <person name="Braasch I."/>
            <person name="Lecointre G."/>
            <person name="Bobe J."/>
            <person name="Postlethwait J.H."/>
            <person name="Berthelot C."/>
            <person name="Roest Crollius H."/>
            <person name="Guiguen Y."/>
        </authorList>
    </citation>
    <scope>NUCLEOTIDE SEQUENCE</scope>
    <source>
        <strain evidence="2">NC1722</strain>
    </source>
</reference>
<protein>
    <submittedName>
        <fullName evidence="2">Uncharacterized protein</fullName>
    </submittedName>
</protein>
<evidence type="ECO:0000313" key="2">
    <source>
        <dbReference type="EMBL" id="KAJ8387176.1"/>
    </source>
</evidence>
<organism evidence="2 3">
    <name type="scientific">Aldrovandia affinis</name>
    <dbReference type="NCBI Taxonomy" id="143900"/>
    <lineage>
        <taxon>Eukaryota</taxon>
        <taxon>Metazoa</taxon>
        <taxon>Chordata</taxon>
        <taxon>Craniata</taxon>
        <taxon>Vertebrata</taxon>
        <taxon>Euteleostomi</taxon>
        <taxon>Actinopterygii</taxon>
        <taxon>Neopterygii</taxon>
        <taxon>Teleostei</taxon>
        <taxon>Notacanthiformes</taxon>
        <taxon>Halosauridae</taxon>
        <taxon>Aldrovandia</taxon>
    </lineage>
</organism>
<feature type="region of interest" description="Disordered" evidence="1">
    <location>
        <begin position="500"/>
        <end position="547"/>
    </location>
</feature>
<keyword evidence="3" id="KW-1185">Reference proteome</keyword>